<dbReference type="Pfam" id="PF00196">
    <property type="entry name" value="GerE"/>
    <property type="match status" value="1"/>
</dbReference>
<accession>A0A3N4YNR0</accession>
<dbReference type="InterPro" id="IPR000792">
    <property type="entry name" value="Tscrpt_reg_LuxR_C"/>
</dbReference>
<evidence type="ECO:0000313" key="9">
    <source>
        <dbReference type="Proteomes" id="UP000280501"/>
    </source>
</evidence>
<dbReference type="InterPro" id="IPR036388">
    <property type="entry name" value="WH-like_DNA-bd_sf"/>
</dbReference>
<dbReference type="GO" id="GO:0000160">
    <property type="term" value="P:phosphorelay signal transduction system"/>
    <property type="evidence" value="ECO:0007669"/>
    <property type="project" value="InterPro"/>
</dbReference>
<organism evidence="8 9">
    <name type="scientific">Myceligenerans xiligouense</name>
    <dbReference type="NCBI Taxonomy" id="253184"/>
    <lineage>
        <taxon>Bacteria</taxon>
        <taxon>Bacillati</taxon>
        <taxon>Actinomycetota</taxon>
        <taxon>Actinomycetes</taxon>
        <taxon>Micrococcales</taxon>
        <taxon>Promicromonosporaceae</taxon>
        <taxon>Myceligenerans</taxon>
    </lineage>
</organism>
<dbReference type="SUPFAM" id="SSF46894">
    <property type="entry name" value="C-terminal effector domain of the bipartite response regulators"/>
    <property type="match status" value="1"/>
</dbReference>
<dbReference type="GO" id="GO:0006355">
    <property type="term" value="P:regulation of DNA-templated transcription"/>
    <property type="evidence" value="ECO:0007669"/>
    <property type="project" value="InterPro"/>
</dbReference>
<gene>
    <name evidence="8" type="ORF">EDD34_1603</name>
</gene>
<dbReference type="InterPro" id="IPR039420">
    <property type="entry name" value="WalR-like"/>
</dbReference>
<evidence type="ECO:0000256" key="4">
    <source>
        <dbReference type="ARBA" id="ARBA00023163"/>
    </source>
</evidence>
<dbReference type="InterPro" id="IPR001789">
    <property type="entry name" value="Sig_transdc_resp-reg_receiver"/>
</dbReference>
<comment type="caution">
    <text evidence="8">The sequence shown here is derived from an EMBL/GenBank/DDBJ whole genome shotgun (WGS) entry which is preliminary data.</text>
</comment>
<feature type="domain" description="HTH luxR-type" evidence="6">
    <location>
        <begin position="147"/>
        <end position="211"/>
    </location>
</feature>
<dbReference type="InterPro" id="IPR058245">
    <property type="entry name" value="NreC/VraR/RcsB-like_REC"/>
</dbReference>
<dbReference type="Pfam" id="PF00072">
    <property type="entry name" value="Response_reg"/>
    <property type="match status" value="1"/>
</dbReference>
<evidence type="ECO:0000313" key="8">
    <source>
        <dbReference type="EMBL" id="RPF20994.1"/>
    </source>
</evidence>
<dbReference type="Gene3D" id="1.10.10.10">
    <property type="entry name" value="Winged helix-like DNA-binding domain superfamily/Winged helix DNA-binding domain"/>
    <property type="match status" value="1"/>
</dbReference>
<dbReference type="PROSITE" id="PS00622">
    <property type="entry name" value="HTH_LUXR_1"/>
    <property type="match status" value="1"/>
</dbReference>
<evidence type="ECO:0000259" key="6">
    <source>
        <dbReference type="PROSITE" id="PS50043"/>
    </source>
</evidence>
<evidence type="ECO:0000256" key="1">
    <source>
        <dbReference type="ARBA" id="ARBA00022553"/>
    </source>
</evidence>
<dbReference type="InterPro" id="IPR011006">
    <property type="entry name" value="CheY-like_superfamily"/>
</dbReference>
<dbReference type="PROSITE" id="PS50110">
    <property type="entry name" value="RESPONSE_REGULATORY"/>
    <property type="match status" value="1"/>
</dbReference>
<evidence type="ECO:0000256" key="5">
    <source>
        <dbReference type="PROSITE-ProRule" id="PRU00169"/>
    </source>
</evidence>
<dbReference type="SMART" id="SM00421">
    <property type="entry name" value="HTH_LUXR"/>
    <property type="match status" value="1"/>
</dbReference>
<sequence length="214" mass="22747">MTKVLIVDDDAYVRNSLRTILGSQGIDVVGEADDGDQVPEKIARHRPDVVLIDLQMARVGGEEAIRRNADRPEAPRFVALTNFGSEDAVMRVLRAGAAGFLSKDDDPMTLAAHLNAVAEGGAALSSGAASAVIRRSAPTRHTKVTTARTQLAQLTDREREVAALVAGHTNDQIGRRLNMSPNTVKAHVKNATTKLDLVSRAELAVVVALASIDA</sequence>
<dbReference type="PANTHER" id="PTHR43214">
    <property type="entry name" value="TWO-COMPONENT RESPONSE REGULATOR"/>
    <property type="match status" value="1"/>
</dbReference>
<name>A0A3N4YNR0_9MICO</name>
<dbReference type="SUPFAM" id="SSF52172">
    <property type="entry name" value="CheY-like"/>
    <property type="match status" value="1"/>
</dbReference>
<dbReference type="Proteomes" id="UP000280501">
    <property type="component" value="Unassembled WGS sequence"/>
</dbReference>
<dbReference type="InterPro" id="IPR016032">
    <property type="entry name" value="Sig_transdc_resp-reg_C-effctor"/>
</dbReference>
<dbReference type="OrthoDB" id="9808843at2"/>
<evidence type="ECO:0000256" key="2">
    <source>
        <dbReference type="ARBA" id="ARBA00023015"/>
    </source>
</evidence>
<dbReference type="AlphaFoldDB" id="A0A3N4YNR0"/>
<dbReference type="RefSeq" id="WP_123814098.1">
    <property type="nucleotide sequence ID" value="NZ_RKQZ01000001.1"/>
</dbReference>
<feature type="domain" description="Response regulatory" evidence="7">
    <location>
        <begin position="3"/>
        <end position="118"/>
    </location>
</feature>
<dbReference type="Gene3D" id="3.40.50.2300">
    <property type="match status" value="1"/>
</dbReference>
<reference evidence="8 9" key="1">
    <citation type="submission" date="2018-11" db="EMBL/GenBank/DDBJ databases">
        <title>Sequencing the genomes of 1000 actinobacteria strains.</title>
        <authorList>
            <person name="Klenk H.-P."/>
        </authorList>
    </citation>
    <scope>NUCLEOTIDE SEQUENCE [LARGE SCALE GENOMIC DNA]</scope>
    <source>
        <strain evidence="8 9">DSM 15700</strain>
    </source>
</reference>
<dbReference type="CDD" id="cd17535">
    <property type="entry name" value="REC_NarL-like"/>
    <property type="match status" value="1"/>
</dbReference>
<dbReference type="CDD" id="cd06170">
    <property type="entry name" value="LuxR_C_like"/>
    <property type="match status" value="1"/>
</dbReference>
<dbReference type="EMBL" id="RKQZ01000001">
    <property type="protein sequence ID" value="RPF20994.1"/>
    <property type="molecule type" value="Genomic_DNA"/>
</dbReference>
<keyword evidence="9" id="KW-1185">Reference proteome</keyword>
<dbReference type="PANTHER" id="PTHR43214:SF24">
    <property type="entry name" value="TRANSCRIPTIONAL REGULATORY PROTEIN NARL-RELATED"/>
    <property type="match status" value="1"/>
</dbReference>
<dbReference type="GO" id="GO:0003677">
    <property type="term" value="F:DNA binding"/>
    <property type="evidence" value="ECO:0007669"/>
    <property type="project" value="UniProtKB-KW"/>
</dbReference>
<keyword evidence="4" id="KW-0804">Transcription</keyword>
<keyword evidence="2" id="KW-0805">Transcription regulation</keyword>
<evidence type="ECO:0000256" key="3">
    <source>
        <dbReference type="ARBA" id="ARBA00023125"/>
    </source>
</evidence>
<dbReference type="PRINTS" id="PR00038">
    <property type="entry name" value="HTHLUXR"/>
</dbReference>
<evidence type="ECO:0000259" key="7">
    <source>
        <dbReference type="PROSITE" id="PS50110"/>
    </source>
</evidence>
<feature type="modified residue" description="4-aspartylphosphate" evidence="5">
    <location>
        <position position="53"/>
    </location>
</feature>
<keyword evidence="3 8" id="KW-0238">DNA-binding</keyword>
<protein>
    <submittedName>
        <fullName evidence="8">DNA-binding NarL/FixJ family response regulator</fullName>
    </submittedName>
</protein>
<proteinExistence type="predicted"/>
<keyword evidence="1 5" id="KW-0597">Phosphoprotein</keyword>
<dbReference type="PROSITE" id="PS50043">
    <property type="entry name" value="HTH_LUXR_2"/>
    <property type="match status" value="1"/>
</dbReference>
<dbReference type="SMART" id="SM00448">
    <property type="entry name" value="REC"/>
    <property type="match status" value="1"/>
</dbReference>